<gene>
    <name evidence="1" type="ORF">G4312_13475</name>
</gene>
<reference evidence="1" key="1">
    <citation type="journal article" date="2020" name="Cell Host Microbe">
        <title>Functional and Genomic Variation between Human-Derived Isolates of Lachnospiraceae Reveals Inter- and Intra-Species Diversity.</title>
        <authorList>
            <person name="Sorbara M.T."/>
            <person name="Littmann E.R."/>
            <person name="Fontana E."/>
            <person name="Moody T.U."/>
            <person name="Kohout C.E."/>
            <person name="Gjonbalaj M."/>
            <person name="Eaton V."/>
            <person name="Seok R."/>
            <person name="Leiner I.M."/>
            <person name="Pamer E.G."/>
        </authorList>
    </citation>
    <scope>NUCLEOTIDE SEQUENCE</scope>
    <source>
        <strain evidence="1">MSK.16.45</strain>
    </source>
</reference>
<sequence>IDVKRAEFALRKALIRIDVAHHM</sequence>
<accession>A0AAX0BSJ8</accession>
<name>A0AAX0BSJ8_9FIRM</name>
<feature type="non-terminal residue" evidence="1">
    <location>
        <position position="1"/>
    </location>
</feature>
<protein>
    <submittedName>
        <fullName evidence="1">F0F1 ATP synthase subunit epsilon</fullName>
    </submittedName>
</protein>
<comment type="caution">
    <text evidence="1">The sequence shown here is derived from an EMBL/GenBank/DDBJ whole genome shotgun (WGS) entry which is preliminary data.</text>
</comment>
<proteinExistence type="predicted"/>
<evidence type="ECO:0000313" key="2">
    <source>
        <dbReference type="Proteomes" id="UP001193756"/>
    </source>
</evidence>
<evidence type="ECO:0000313" key="1">
    <source>
        <dbReference type="EMBL" id="NSC78252.1"/>
    </source>
</evidence>
<dbReference type="EMBL" id="JAAIMP010000032">
    <property type="protein sequence ID" value="NSC78252.1"/>
    <property type="molecule type" value="Genomic_DNA"/>
</dbReference>
<reference evidence="1" key="2">
    <citation type="submission" date="2020-02" db="EMBL/GenBank/DDBJ databases">
        <authorList>
            <person name="Littmann E."/>
            <person name="Sorbara M."/>
        </authorList>
    </citation>
    <scope>NUCLEOTIDE SEQUENCE</scope>
    <source>
        <strain evidence="1">MSK.16.45</strain>
    </source>
</reference>
<dbReference type="AlphaFoldDB" id="A0AAX0BSJ8"/>
<dbReference type="Gene3D" id="1.20.5.440">
    <property type="entry name" value="ATP synthase delta/epsilon subunit, C-terminal domain"/>
    <property type="match status" value="1"/>
</dbReference>
<organism evidence="1 2">
    <name type="scientific">Agathobacter rectalis</name>
    <dbReference type="NCBI Taxonomy" id="39491"/>
    <lineage>
        <taxon>Bacteria</taxon>
        <taxon>Bacillati</taxon>
        <taxon>Bacillota</taxon>
        <taxon>Clostridia</taxon>
        <taxon>Lachnospirales</taxon>
        <taxon>Lachnospiraceae</taxon>
        <taxon>Agathobacter</taxon>
    </lineage>
</organism>
<dbReference type="Proteomes" id="UP001193756">
    <property type="component" value="Unassembled WGS sequence"/>
</dbReference>